<keyword evidence="6 8" id="KW-0472">Membrane</keyword>
<evidence type="ECO:0000313" key="9">
    <source>
        <dbReference type="EMBL" id="SDH89761.1"/>
    </source>
</evidence>
<keyword evidence="5 8" id="KW-1133">Transmembrane helix</keyword>
<evidence type="ECO:0000256" key="1">
    <source>
        <dbReference type="ARBA" id="ARBA00004651"/>
    </source>
</evidence>
<feature type="transmembrane region" description="Helical" evidence="8">
    <location>
        <begin position="196"/>
        <end position="216"/>
    </location>
</feature>
<dbReference type="OrthoDB" id="9002779at2"/>
<evidence type="ECO:0000256" key="6">
    <source>
        <dbReference type="ARBA" id="ARBA00023136"/>
    </source>
</evidence>
<evidence type="ECO:0000313" key="10">
    <source>
        <dbReference type="Proteomes" id="UP000199706"/>
    </source>
</evidence>
<dbReference type="GO" id="GO:0005886">
    <property type="term" value="C:plasma membrane"/>
    <property type="evidence" value="ECO:0007669"/>
    <property type="project" value="UniProtKB-SubCell"/>
</dbReference>
<sequence length="307" mass="31297">MHAASNELESTALRTLLRSLGQIVLQPNAVTGACLLAAWLACDPRLACAALTGAVSANVAAVLAGYDEADTRDGLHGFNGALAGLAAFTFIGDGATAAAVAILAGMATAWGLGPWSRWLRTRGLAVYSSPCLIVTWLWLPLFTPRAATTTPLQLASFSHLTDGVLSGLAQTDFASGAVPGLLVLAGISASSLRHAAWALAGAGIASALHLLLGAGLPSFGAGLLGFNGALTALALAECGWIATLGGILLSVVLQQIAGRYGLPVMTAPFVAATWSVQSLRRRRRINPPSATGKPALRRSAQSLARTS</sequence>
<feature type="transmembrane region" description="Helical" evidence="8">
    <location>
        <begin position="124"/>
        <end position="143"/>
    </location>
</feature>
<keyword evidence="4 8" id="KW-0812">Transmembrane</keyword>
<keyword evidence="3" id="KW-1003">Cell membrane</keyword>
<dbReference type="AlphaFoldDB" id="A0A1G8G655"/>
<dbReference type="EMBL" id="FNCJ01000014">
    <property type="protein sequence ID" value="SDH89761.1"/>
    <property type="molecule type" value="Genomic_DNA"/>
</dbReference>
<comment type="subcellular location">
    <subcellularLocation>
        <location evidence="1">Cell membrane</location>
        <topology evidence="1">Multi-pass membrane protein</topology>
    </subcellularLocation>
</comment>
<dbReference type="RefSeq" id="WP_090688917.1">
    <property type="nucleotide sequence ID" value="NZ_CADERL010000010.1"/>
</dbReference>
<feature type="transmembrane region" description="Helical" evidence="8">
    <location>
        <begin position="86"/>
        <end position="112"/>
    </location>
</feature>
<evidence type="ECO:0000256" key="8">
    <source>
        <dbReference type="SAM" id="Phobius"/>
    </source>
</evidence>
<feature type="transmembrane region" description="Helical" evidence="8">
    <location>
        <begin position="228"/>
        <end position="253"/>
    </location>
</feature>
<feature type="transmembrane region" description="Helical" evidence="8">
    <location>
        <begin position="163"/>
        <end position="184"/>
    </location>
</feature>
<dbReference type="PANTHER" id="PTHR10464">
    <property type="entry name" value="UREA TRANSPORTER"/>
    <property type="match status" value="1"/>
</dbReference>
<dbReference type="PANTHER" id="PTHR10464:SF4">
    <property type="entry name" value="UREA TRANSPORTER"/>
    <property type="match status" value="1"/>
</dbReference>
<evidence type="ECO:0000256" key="7">
    <source>
        <dbReference type="SAM" id="MobiDB-lite"/>
    </source>
</evidence>
<dbReference type="Proteomes" id="UP000199706">
    <property type="component" value="Unassembled WGS sequence"/>
</dbReference>
<dbReference type="GO" id="GO:0015204">
    <property type="term" value="F:urea transmembrane transporter activity"/>
    <property type="evidence" value="ECO:0007669"/>
    <property type="project" value="InterPro"/>
</dbReference>
<dbReference type="InterPro" id="IPR029020">
    <property type="entry name" value="Ammonium/urea_transptr"/>
</dbReference>
<protein>
    <submittedName>
        <fullName evidence="9">Urea transporter</fullName>
    </submittedName>
</protein>
<comment type="similarity">
    <text evidence="2">Belongs to the urea transporter family.</text>
</comment>
<organism evidence="9 10">
    <name type="scientific">Paraburkholderia phenazinium</name>
    <dbReference type="NCBI Taxonomy" id="60549"/>
    <lineage>
        <taxon>Bacteria</taxon>
        <taxon>Pseudomonadati</taxon>
        <taxon>Pseudomonadota</taxon>
        <taxon>Betaproteobacteria</taxon>
        <taxon>Burkholderiales</taxon>
        <taxon>Burkholderiaceae</taxon>
        <taxon>Paraburkholderia</taxon>
    </lineage>
</organism>
<dbReference type="Gene3D" id="1.10.3430.10">
    <property type="entry name" value="Ammonium transporter AmtB like domains"/>
    <property type="match status" value="1"/>
</dbReference>
<dbReference type="Pfam" id="PF03253">
    <property type="entry name" value="UT"/>
    <property type="match status" value="1"/>
</dbReference>
<reference evidence="9 10" key="1">
    <citation type="submission" date="2016-10" db="EMBL/GenBank/DDBJ databases">
        <authorList>
            <person name="de Groot N.N."/>
        </authorList>
    </citation>
    <scope>NUCLEOTIDE SEQUENCE [LARGE SCALE GENOMIC DNA]</scope>
    <source>
        <strain evidence="9 10">LMG 2247</strain>
    </source>
</reference>
<feature type="transmembrane region" description="Helical" evidence="8">
    <location>
        <begin position="20"/>
        <end position="39"/>
    </location>
</feature>
<feature type="transmembrane region" description="Helical" evidence="8">
    <location>
        <begin position="46"/>
        <end position="66"/>
    </location>
</feature>
<dbReference type="InterPro" id="IPR004937">
    <property type="entry name" value="Urea_transporter"/>
</dbReference>
<proteinExistence type="inferred from homology"/>
<evidence type="ECO:0000256" key="4">
    <source>
        <dbReference type="ARBA" id="ARBA00022692"/>
    </source>
</evidence>
<feature type="region of interest" description="Disordered" evidence="7">
    <location>
        <begin position="283"/>
        <end position="307"/>
    </location>
</feature>
<evidence type="ECO:0000256" key="2">
    <source>
        <dbReference type="ARBA" id="ARBA00005914"/>
    </source>
</evidence>
<evidence type="ECO:0000256" key="3">
    <source>
        <dbReference type="ARBA" id="ARBA00022475"/>
    </source>
</evidence>
<gene>
    <name evidence="9" type="ORF">SAMN05216466_114145</name>
</gene>
<evidence type="ECO:0000256" key="5">
    <source>
        <dbReference type="ARBA" id="ARBA00022989"/>
    </source>
</evidence>
<name>A0A1G8G655_9BURK</name>
<accession>A0A1G8G655</accession>